<evidence type="ECO:0000313" key="7">
    <source>
        <dbReference type="Proteomes" id="UP000262397"/>
    </source>
</evidence>
<keyword evidence="1 4" id="KW-0489">Methyltransferase</keyword>
<dbReference type="PROSITE" id="PS51679">
    <property type="entry name" value="SAM_MT_C5"/>
    <property type="match status" value="1"/>
</dbReference>
<dbReference type="NCBIfam" id="TIGR00675">
    <property type="entry name" value="dcm"/>
    <property type="match status" value="1"/>
</dbReference>
<evidence type="ECO:0000256" key="4">
    <source>
        <dbReference type="PROSITE-ProRule" id="PRU01016"/>
    </source>
</evidence>
<dbReference type="GO" id="GO:0032259">
    <property type="term" value="P:methylation"/>
    <property type="evidence" value="ECO:0007669"/>
    <property type="project" value="UniProtKB-KW"/>
</dbReference>
<dbReference type="PANTHER" id="PTHR46098:SF1">
    <property type="entry name" value="TRNA (CYTOSINE(38)-C(5))-METHYLTRANSFERASE"/>
    <property type="match status" value="1"/>
</dbReference>
<dbReference type="GO" id="GO:0008168">
    <property type="term" value="F:methyltransferase activity"/>
    <property type="evidence" value="ECO:0007669"/>
    <property type="project" value="UniProtKB-KW"/>
</dbReference>
<evidence type="ECO:0000313" key="6">
    <source>
        <dbReference type="EMBL" id="AXN53393.1"/>
    </source>
</evidence>
<dbReference type="Proteomes" id="UP000262397">
    <property type="component" value="Segment"/>
</dbReference>
<sequence length="377" mass="42516">MDYFSMFSGIGGFEYGIKKADIRSVQSDIPKGSKEYDSIKNKSFKWECVGYSEIDTYAKSIYKKHYPNHTDWGDATKIKTEKLPEFQLLVAGFPCQAFSIAGKRKGFNDTRGTLFFEIARILKDKRPRHFLLENVAGLLSHDNGKTFQTILRVLTDLGYGVEWQVLNSKDFGVPQNRERVFIVGHLGGFSGGKVFPIIGGNGKSLRFINGVMRERNKMWLEDGKEHGRNFSQGQRVYSSDGCAATLCANPGRSGLYSVPETSHCLDVNYQKGGNDLKKSLRTVVSVPLRYLDRNQKNFPTDYSMCIDSSNTTGVMKEQRIRRLTPVECERLQGFPDNYTKYGYDGELISDTQRYICLGNAVTTTVISAIVKKIVEVN</sequence>
<dbReference type="EMBL" id="MH674343">
    <property type="protein sequence ID" value="AXN53393.1"/>
    <property type="molecule type" value="Genomic_DNA"/>
</dbReference>
<name>A0A385AH35_9CAUD</name>
<reference evidence="6" key="1">
    <citation type="submission" date="2018-07" db="EMBL/GenBank/DDBJ databases">
        <authorList>
            <person name="Quirk P.G."/>
            <person name="Krulwich T.A."/>
        </authorList>
    </citation>
    <scope>NUCLEOTIDE SEQUENCE [LARGE SCALE GENOMIC DNA]</scope>
</reference>
<dbReference type="InterPro" id="IPR029063">
    <property type="entry name" value="SAM-dependent_MTases_sf"/>
</dbReference>
<evidence type="ECO:0000256" key="5">
    <source>
        <dbReference type="RuleBase" id="RU000416"/>
    </source>
</evidence>
<keyword evidence="7" id="KW-1185">Reference proteome</keyword>
<dbReference type="PANTHER" id="PTHR46098">
    <property type="entry name" value="TRNA (CYTOSINE(38)-C(5))-METHYLTRANSFERASE"/>
    <property type="match status" value="1"/>
</dbReference>
<keyword evidence="2 4" id="KW-0808">Transferase</keyword>
<gene>
    <name evidence="6" type="ORF">Drs3_00012</name>
</gene>
<comment type="similarity">
    <text evidence="4 5">Belongs to the class I-like SAM-binding methyltransferase superfamily. C5-methyltransferase family.</text>
</comment>
<evidence type="ECO:0000256" key="1">
    <source>
        <dbReference type="ARBA" id="ARBA00022603"/>
    </source>
</evidence>
<proteinExistence type="inferred from homology"/>
<dbReference type="InterPro" id="IPR001525">
    <property type="entry name" value="C5_MeTfrase"/>
</dbReference>
<evidence type="ECO:0008006" key="8">
    <source>
        <dbReference type="Google" id="ProtNLM"/>
    </source>
</evidence>
<keyword evidence="3 4" id="KW-0949">S-adenosyl-L-methionine</keyword>
<dbReference type="Pfam" id="PF00145">
    <property type="entry name" value="DNA_methylase"/>
    <property type="match status" value="1"/>
</dbReference>
<dbReference type="InterPro" id="IPR050750">
    <property type="entry name" value="C5-MTase"/>
</dbReference>
<dbReference type="SUPFAM" id="SSF53335">
    <property type="entry name" value="S-adenosyl-L-methionine-dependent methyltransferases"/>
    <property type="match status" value="1"/>
</dbReference>
<dbReference type="Gene3D" id="3.40.50.150">
    <property type="entry name" value="Vaccinia Virus protein VP39"/>
    <property type="match status" value="1"/>
</dbReference>
<feature type="active site" evidence="4">
    <location>
        <position position="95"/>
    </location>
</feature>
<evidence type="ECO:0000256" key="3">
    <source>
        <dbReference type="ARBA" id="ARBA00022691"/>
    </source>
</evidence>
<accession>A0A385AH35</accession>
<dbReference type="PRINTS" id="PR00105">
    <property type="entry name" value="C5METTRFRASE"/>
</dbReference>
<protein>
    <recommendedName>
        <fullName evidence="8">DNA (cytosine-5-)-methyltransferase</fullName>
    </recommendedName>
</protein>
<evidence type="ECO:0000256" key="2">
    <source>
        <dbReference type="ARBA" id="ARBA00022679"/>
    </source>
</evidence>
<dbReference type="Gene3D" id="3.90.120.10">
    <property type="entry name" value="DNA Methylase, subunit A, domain 2"/>
    <property type="match status" value="1"/>
</dbReference>
<organism evidence="6">
    <name type="scientific">Methanobacterium virus Drs3</name>
    <dbReference type="NCBI Taxonomy" id="1430441"/>
    <lineage>
        <taxon>Viruses</taxon>
        <taxon>Duplodnaviria</taxon>
        <taxon>Heunggongvirae</taxon>
        <taxon>Uroviricota</taxon>
        <taxon>Caudoviricetes</taxon>
        <taxon>Methanobavirales</taxon>
        <taxon>Anaerodiviridae</taxon>
        <taxon>Metforvirus</taxon>
        <taxon>Metforvirus limi</taxon>
        <taxon>Metforvirus Drs3</taxon>
    </lineage>
</organism>
<dbReference type="CDD" id="cd00315">
    <property type="entry name" value="Cyt_C5_DNA_methylase"/>
    <property type="match status" value="1"/>
</dbReference>